<dbReference type="PROSITE" id="PS50893">
    <property type="entry name" value="ABC_TRANSPORTER_2"/>
    <property type="match status" value="1"/>
</dbReference>
<evidence type="ECO:0000259" key="5">
    <source>
        <dbReference type="PROSITE" id="PS50893"/>
    </source>
</evidence>
<keyword evidence="3" id="KW-0547">Nucleotide-binding</keyword>
<accession>D5SZP3</accession>
<dbReference type="InterPro" id="IPR017871">
    <property type="entry name" value="ABC_transporter-like_CS"/>
</dbReference>
<evidence type="ECO:0000256" key="3">
    <source>
        <dbReference type="ARBA" id="ARBA00022741"/>
    </source>
</evidence>
<keyword evidence="4 6" id="KW-0067">ATP-binding</keyword>
<dbReference type="GO" id="GO:0005524">
    <property type="term" value="F:ATP binding"/>
    <property type="evidence" value="ECO:0007669"/>
    <property type="project" value="UniProtKB-KW"/>
</dbReference>
<proteinExistence type="inferred from homology"/>
<comment type="similarity">
    <text evidence="1">Belongs to the ABC transporter superfamily.</text>
</comment>
<dbReference type="PATRIC" id="fig|762051.18.peg.2097"/>
<dbReference type="HOGENOM" id="CLU_000604_1_2_9"/>
<dbReference type="PANTHER" id="PTHR43335">
    <property type="entry name" value="ABC TRANSPORTER, ATP-BINDING PROTEIN"/>
    <property type="match status" value="1"/>
</dbReference>
<sequence>MKESIMALLEVKNVSKKYGARTAMDQVSFDVEAGHIVGLIGPNGAGKSTTMRAITGLMSYSSGTISFDGQPVTFSNHQALDKIGNLIEYPSIYPNLTALEHLKLYAMDTTSPADFKMLMHKTQIDGDNFGKRKAKNFSLGMKQRLGIAIALIRNPKLVILDEPMNGLDPQSVHDLRELIRSLADEGTAFLISSHLLDELQKLVDDVVIINHGKIIEKDTMSNFFSHDKVRWTVDTNDNEAALLVVQEHNWQASIDDGDLQITGAESLQEVISAINRANLKILTLNTITGNLEKSLLDMLAADDKGE</sequence>
<dbReference type="Proteomes" id="UP000002362">
    <property type="component" value="Plasmid LkipL4719"/>
</dbReference>
<evidence type="ECO:0000313" key="7">
    <source>
        <dbReference type="Proteomes" id="UP000002362"/>
    </source>
</evidence>
<dbReference type="Gene3D" id="3.40.50.300">
    <property type="entry name" value="P-loop containing nucleotide triphosphate hydrolases"/>
    <property type="match status" value="1"/>
</dbReference>
<gene>
    <name evidence="6" type="ordered locus">LKI_10566</name>
</gene>
<evidence type="ECO:0000313" key="6">
    <source>
        <dbReference type="EMBL" id="ADG39492.1"/>
    </source>
</evidence>
<dbReference type="KEGG" id="lki:LKI_10566"/>
<evidence type="ECO:0000256" key="1">
    <source>
        <dbReference type="ARBA" id="ARBA00005417"/>
    </source>
</evidence>
<keyword evidence="2" id="KW-0813">Transport</keyword>
<geneLocation type="plasmid" evidence="6 7">
    <name>LkipL4719</name>
</geneLocation>
<keyword evidence="6" id="KW-0614">Plasmid</keyword>
<dbReference type="InterPro" id="IPR027417">
    <property type="entry name" value="P-loop_NTPase"/>
</dbReference>
<dbReference type="AlphaFoldDB" id="D5SZP3"/>
<dbReference type="EMBL" id="CP001755">
    <property type="protein sequence ID" value="ADG39492.1"/>
    <property type="molecule type" value="Genomic_DNA"/>
</dbReference>
<dbReference type="GO" id="GO:0016887">
    <property type="term" value="F:ATP hydrolysis activity"/>
    <property type="evidence" value="ECO:0007669"/>
    <property type="project" value="InterPro"/>
</dbReference>
<dbReference type="SMART" id="SM00382">
    <property type="entry name" value="AAA"/>
    <property type="match status" value="1"/>
</dbReference>
<dbReference type="InterPro" id="IPR003593">
    <property type="entry name" value="AAA+_ATPase"/>
</dbReference>
<evidence type="ECO:0000256" key="4">
    <source>
        <dbReference type="ARBA" id="ARBA00022840"/>
    </source>
</evidence>
<organism evidence="6 7">
    <name type="scientific">Leuconostoc kimchii (strain IMSNU 11154 / KCTC 2386 / IH25)</name>
    <dbReference type="NCBI Taxonomy" id="762051"/>
    <lineage>
        <taxon>Bacteria</taxon>
        <taxon>Bacillati</taxon>
        <taxon>Bacillota</taxon>
        <taxon>Bacilli</taxon>
        <taxon>Lactobacillales</taxon>
        <taxon>Lactobacillaceae</taxon>
        <taxon>Leuconostoc</taxon>
    </lineage>
</organism>
<dbReference type="SUPFAM" id="SSF52540">
    <property type="entry name" value="P-loop containing nucleoside triphosphate hydrolases"/>
    <property type="match status" value="1"/>
</dbReference>
<dbReference type="PROSITE" id="PS00211">
    <property type="entry name" value="ABC_TRANSPORTER_1"/>
    <property type="match status" value="1"/>
</dbReference>
<protein>
    <submittedName>
        <fullName evidence="6">ABC transporter, ATP-binding protein</fullName>
    </submittedName>
</protein>
<evidence type="ECO:0000256" key="2">
    <source>
        <dbReference type="ARBA" id="ARBA00022448"/>
    </source>
</evidence>
<feature type="domain" description="ABC transporter" evidence="5">
    <location>
        <begin position="9"/>
        <end position="236"/>
    </location>
</feature>
<dbReference type="Pfam" id="PF00005">
    <property type="entry name" value="ABC_tran"/>
    <property type="match status" value="1"/>
</dbReference>
<reference evidence="6 7" key="1">
    <citation type="journal article" date="2010" name="J. Bacteriol.">
        <title>Complete genome sequence analysis of Leuconostoc kimchii IMSNU 11154.</title>
        <authorList>
            <person name="Oh H.M."/>
            <person name="Cho Y.J."/>
            <person name="Kim B.K."/>
            <person name="Roe J.H."/>
            <person name="Kang S.O."/>
            <person name="Nahm B.H."/>
            <person name="Jeong G."/>
            <person name="Han H.U."/>
            <person name="Chun J."/>
        </authorList>
    </citation>
    <scope>NUCLEOTIDE SEQUENCE [LARGE SCALE GENOMIC DNA]</scope>
    <source>
        <strain evidence="7">IMSNU 11154 / KCTC 2386 / IH25</strain>
        <plasmid evidence="6 7">LkipL4719</plasmid>
    </source>
</reference>
<dbReference type="InterPro" id="IPR003439">
    <property type="entry name" value="ABC_transporter-like_ATP-bd"/>
</dbReference>
<name>D5SZP3_LEUKI</name>
<dbReference type="PANTHER" id="PTHR43335:SF4">
    <property type="entry name" value="ABC TRANSPORTER, ATP-BINDING PROTEIN"/>
    <property type="match status" value="1"/>
</dbReference>